<sequence>MLSIVEPKTPDQFDAVRRLCWDYHAYLLTLDERSRQVVNTFYPPEKYAAVLSAIEIEHMPPKGGTRLAMLDGQAVGCGMFQTIGPGIAEIKRVFVTDDARGTGAGCAIMQALIAQCRKDGFELIRMDTGKPLEAATRLYLSLGFKLRDAYSDIPEVAQGQLLFFEMSLTGDPAEPNGIAG</sequence>
<feature type="domain" description="N-acetyltransferase" evidence="3">
    <location>
        <begin position="3"/>
        <end position="171"/>
    </location>
</feature>
<dbReference type="PROSITE" id="PS51186">
    <property type="entry name" value="GNAT"/>
    <property type="match status" value="1"/>
</dbReference>
<dbReference type="EMBL" id="FXYG01000001">
    <property type="protein sequence ID" value="SMX35065.1"/>
    <property type="molecule type" value="Genomic_DNA"/>
</dbReference>
<keyword evidence="1 4" id="KW-0808">Transferase</keyword>
<keyword evidence="2" id="KW-0012">Acyltransferase</keyword>
<dbReference type="PANTHER" id="PTHR43877">
    <property type="entry name" value="AMINOALKYLPHOSPHONATE N-ACETYLTRANSFERASE-RELATED-RELATED"/>
    <property type="match status" value="1"/>
</dbReference>
<evidence type="ECO:0000313" key="4">
    <source>
        <dbReference type="EMBL" id="SMX35065.1"/>
    </source>
</evidence>
<name>A0A238JWR1_9RHOB</name>
<organism evidence="4 5">
    <name type="scientific">Ruegeria arenilitoris</name>
    <dbReference type="NCBI Taxonomy" id="1173585"/>
    <lineage>
        <taxon>Bacteria</taxon>
        <taxon>Pseudomonadati</taxon>
        <taxon>Pseudomonadota</taxon>
        <taxon>Alphaproteobacteria</taxon>
        <taxon>Rhodobacterales</taxon>
        <taxon>Roseobacteraceae</taxon>
        <taxon>Ruegeria</taxon>
    </lineage>
</organism>
<dbReference type="InterPro" id="IPR016181">
    <property type="entry name" value="Acyl_CoA_acyltransferase"/>
</dbReference>
<accession>A0A238JWR1</accession>
<dbReference type="OrthoDB" id="2436196at2"/>
<proteinExistence type="predicted"/>
<dbReference type="Gene3D" id="3.40.630.30">
    <property type="match status" value="1"/>
</dbReference>
<evidence type="ECO:0000256" key="2">
    <source>
        <dbReference type="ARBA" id="ARBA00023315"/>
    </source>
</evidence>
<dbReference type="Pfam" id="PF00583">
    <property type="entry name" value="Acetyltransf_1"/>
    <property type="match status" value="1"/>
</dbReference>
<dbReference type="SUPFAM" id="SSF55729">
    <property type="entry name" value="Acyl-CoA N-acyltransferases (Nat)"/>
    <property type="match status" value="1"/>
</dbReference>
<gene>
    <name evidence="4" type="ORF">RUA8715_00775</name>
</gene>
<keyword evidence="5" id="KW-1185">Reference proteome</keyword>
<protein>
    <submittedName>
        <fullName evidence="4">Acetyltransferase (GNAT) family protein</fullName>
    </submittedName>
</protein>
<dbReference type="PANTHER" id="PTHR43877:SF2">
    <property type="entry name" value="AMINOALKYLPHOSPHONATE N-ACETYLTRANSFERASE-RELATED"/>
    <property type="match status" value="1"/>
</dbReference>
<dbReference type="Proteomes" id="UP000202485">
    <property type="component" value="Unassembled WGS sequence"/>
</dbReference>
<dbReference type="CDD" id="cd04301">
    <property type="entry name" value="NAT_SF"/>
    <property type="match status" value="1"/>
</dbReference>
<dbReference type="InterPro" id="IPR050832">
    <property type="entry name" value="Bact_Acetyltransf"/>
</dbReference>
<reference evidence="5" key="1">
    <citation type="submission" date="2017-05" db="EMBL/GenBank/DDBJ databases">
        <authorList>
            <person name="Rodrigo-Torres L."/>
            <person name="Arahal R. D."/>
            <person name="Lucena T."/>
        </authorList>
    </citation>
    <scope>NUCLEOTIDE SEQUENCE [LARGE SCALE GENOMIC DNA]</scope>
    <source>
        <strain evidence="5">CECT 8715</strain>
    </source>
</reference>
<evidence type="ECO:0000259" key="3">
    <source>
        <dbReference type="PROSITE" id="PS51186"/>
    </source>
</evidence>
<dbReference type="AlphaFoldDB" id="A0A238JWR1"/>
<dbReference type="GO" id="GO:0016747">
    <property type="term" value="F:acyltransferase activity, transferring groups other than amino-acyl groups"/>
    <property type="evidence" value="ECO:0007669"/>
    <property type="project" value="InterPro"/>
</dbReference>
<evidence type="ECO:0000313" key="5">
    <source>
        <dbReference type="Proteomes" id="UP000202485"/>
    </source>
</evidence>
<dbReference type="RefSeq" id="WP_093962299.1">
    <property type="nucleotide sequence ID" value="NZ_FXYG01000001.1"/>
</dbReference>
<evidence type="ECO:0000256" key="1">
    <source>
        <dbReference type="ARBA" id="ARBA00022679"/>
    </source>
</evidence>
<dbReference type="InterPro" id="IPR000182">
    <property type="entry name" value="GNAT_dom"/>
</dbReference>